<evidence type="ECO:0000256" key="6">
    <source>
        <dbReference type="ARBA" id="ARBA00023242"/>
    </source>
</evidence>
<keyword evidence="2" id="KW-0479">Metal-binding</keyword>
<dbReference type="PROSITE" id="PS00028">
    <property type="entry name" value="ZINC_FINGER_C2H2_1"/>
    <property type="match status" value="1"/>
</dbReference>
<dbReference type="InterPro" id="IPR013087">
    <property type="entry name" value="Znf_C2H2_type"/>
</dbReference>
<dbReference type="GO" id="GO:0000981">
    <property type="term" value="F:DNA-binding transcription factor activity, RNA polymerase II-specific"/>
    <property type="evidence" value="ECO:0007669"/>
    <property type="project" value="TreeGrafter"/>
</dbReference>
<accession>A0A8X6N1J0</accession>
<evidence type="ECO:0000313" key="10">
    <source>
        <dbReference type="EMBL" id="GFS89023.1"/>
    </source>
</evidence>
<gene>
    <name evidence="10" type="ORF">NPIL_473401</name>
</gene>
<dbReference type="OrthoDB" id="6433887at2759"/>
<keyword evidence="5" id="KW-0862">Zinc</keyword>
<comment type="subcellular location">
    <subcellularLocation>
        <location evidence="1">Nucleus</location>
    </subcellularLocation>
</comment>
<dbReference type="GO" id="GO:0008270">
    <property type="term" value="F:zinc ion binding"/>
    <property type="evidence" value="ECO:0007669"/>
    <property type="project" value="UniProtKB-KW"/>
</dbReference>
<protein>
    <recommendedName>
        <fullName evidence="9">C2H2-type domain-containing protein</fullName>
    </recommendedName>
</protein>
<dbReference type="Gene3D" id="3.30.160.60">
    <property type="entry name" value="Classic Zinc Finger"/>
    <property type="match status" value="2"/>
</dbReference>
<keyword evidence="3" id="KW-0677">Repeat</keyword>
<feature type="region of interest" description="Disordered" evidence="8">
    <location>
        <begin position="78"/>
        <end position="102"/>
    </location>
</feature>
<dbReference type="PROSITE" id="PS50157">
    <property type="entry name" value="ZINC_FINGER_C2H2_2"/>
    <property type="match status" value="2"/>
</dbReference>
<dbReference type="PANTHER" id="PTHR24394:SF44">
    <property type="entry name" value="ZINC FINGER PROTEIN 271-LIKE"/>
    <property type="match status" value="1"/>
</dbReference>
<organism evidence="10 11">
    <name type="scientific">Nephila pilipes</name>
    <name type="common">Giant wood spider</name>
    <name type="synonym">Nephila maculata</name>
    <dbReference type="NCBI Taxonomy" id="299642"/>
    <lineage>
        <taxon>Eukaryota</taxon>
        <taxon>Metazoa</taxon>
        <taxon>Ecdysozoa</taxon>
        <taxon>Arthropoda</taxon>
        <taxon>Chelicerata</taxon>
        <taxon>Arachnida</taxon>
        <taxon>Araneae</taxon>
        <taxon>Araneomorphae</taxon>
        <taxon>Entelegynae</taxon>
        <taxon>Araneoidea</taxon>
        <taxon>Nephilidae</taxon>
        <taxon>Nephila</taxon>
    </lineage>
</organism>
<keyword evidence="4 7" id="KW-0863">Zinc-finger</keyword>
<reference evidence="10" key="1">
    <citation type="submission" date="2020-08" db="EMBL/GenBank/DDBJ databases">
        <title>Multicomponent nature underlies the extraordinary mechanical properties of spider dragline silk.</title>
        <authorList>
            <person name="Kono N."/>
            <person name="Nakamura H."/>
            <person name="Mori M."/>
            <person name="Yoshida Y."/>
            <person name="Ohtoshi R."/>
            <person name="Malay A.D."/>
            <person name="Moran D.A.P."/>
            <person name="Tomita M."/>
            <person name="Numata K."/>
            <person name="Arakawa K."/>
        </authorList>
    </citation>
    <scope>NUCLEOTIDE SEQUENCE</scope>
</reference>
<evidence type="ECO:0000256" key="5">
    <source>
        <dbReference type="ARBA" id="ARBA00022833"/>
    </source>
</evidence>
<feature type="domain" description="C2H2-type" evidence="9">
    <location>
        <begin position="30"/>
        <end position="57"/>
    </location>
</feature>
<feature type="domain" description="C2H2-type" evidence="9">
    <location>
        <begin position="58"/>
        <end position="85"/>
    </location>
</feature>
<dbReference type="EMBL" id="BMAW01004455">
    <property type="protein sequence ID" value="GFS89023.1"/>
    <property type="molecule type" value="Genomic_DNA"/>
</dbReference>
<evidence type="ECO:0000256" key="3">
    <source>
        <dbReference type="ARBA" id="ARBA00022737"/>
    </source>
</evidence>
<comment type="caution">
    <text evidence="10">The sequence shown here is derived from an EMBL/GenBank/DDBJ whole genome shotgun (WGS) entry which is preliminary data.</text>
</comment>
<evidence type="ECO:0000256" key="2">
    <source>
        <dbReference type="ARBA" id="ARBA00022723"/>
    </source>
</evidence>
<keyword evidence="11" id="KW-1185">Reference proteome</keyword>
<evidence type="ECO:0000256" key="7">
    <source>
        <dbReference type="PROSITE-ProRule" id="PRU00042"/>
    </source>
</evidence>
<evidence type="ECO:0000256" key="8">
    <source>
        <dbReference type="SAM" id="MobiDB-lite"/>
    </source>
</evidence>
<evidence type="ECO:0000256" key="1">
    <source>
        <dbReference type="ARBA" id="ARBA00004123"/>
    </source>
</evidence>
<evidence type="ECO:0000259" key="9">
    <source>
        <dbReference type="PROSITE" id="PS50157"/>
    </source>
</evidence>
<sequence>MKGGTTQPVYPDIYKRFSQDSFHNLCGKLYRCNVCSYIAASRSILKIHMLTHTGERPHKCSFCHKTFSQSGSKYRHQLHHCRKRPLQDQQSEDDYDSAKNKT</sequence>
<proteinExistence type="predicted"/>
<dbReference type="InterPro" id="IPR036236">
    <property type="entry name" value="Znf_C2H2_sf"/>
</dbReference>
<name>A0A8X6N1J0_NEPPI</name>
<dbReference type="SMART" id="SM00355">
    <property type="entry name" value="ZnF_C2H2"/>
    <property type="match status" value="2"/>
</dbReference>
<dbReference type="Proteomes" id="UP000887013">
    <property type="component" value="Unassembled WGS sequence"/>
</dbReference>
<dbReference type="FunFam" id="3.30.160.60:FF:000446">
    <property type="entry name" value="Zinc finger protein"/>
    <property type="match status" value="1"/>
</dbReference>
<dbReference type="AlphaFoldDB" id="A0A8X6N1J0"/>
<evidence type="ECO:0000256" key="4">
    <source>
        <dbReference type="ARBA" id="ARBA00022771"/>
    </source>
</evidence>
<dbReference type="PANTHER" id="PTHR24394">
    <property type="entry name" value="ZINC FINGER PROTEIN"/>
    <property type="match status" value="1"/>
</dbReference>
<dbReference type="GO" id="GO:0005634">
    <property type="term" value="C:nucleus"/>
    <property type="evidence" value="ECO:0007669"/>
    <property type="project" value="UniProtKB-SubCell"/>
</dbReference>
<dbReference type="SUPFAM" id="SSF57667">
    <property type="entry name" value="beta-beta-alpha zinc fingers"/>
    <property type="match status" value="1"/>
</dbReference>
<keyword evidence="6" id="KW-0539">Nucleus</keyword>
<evidence type="ECO:0000313" key="11">
    <source>
        <dbReference type="Proteomes" id="UP000887013"/>
    </source>
</evidence>